<dbReference type="Proteomes" id="UP000433483">
    <property type="component" value="Unassembled WGS sequence"/>
</dbReference>
<evidence type="ECO:0000313" key="4">
    <source>
        <dbReference type="EMBL" id="KAE9057277.1"/>
    </source>
</evidence>
<dbReference type="Proteomes" id="UP000488956">
    <property type="component" value="Unassembled WGS sequence"/>
</dbReference>
<evidence type="ECO:0000313" key="13">
    <source>
        <dbReference type="Proteomes" id="UP000460718"/>
    </source>
</evidence>
<dbReference type="Proteomes" id="UP000441208">
    <property type="component" value="Unassembled WGS sequence"/>
</dbReference>
<keyword evidence="9" id="KW-1185">Reference proteome</keyword>
<accession>A0A6A3D8I5</accession>
<dbReference type="Proteomes" id="UP000440367">
    <property type="component" value="Unassembled WGS sequence"/>
</dbReference>
<organism evidence="1 8">
    <name type="scientific">Phytophthora fragariae</name>
    <dbReference type="NCBI Taxonomy" id="53985"/>
    <lineage>
        <taxon>Eukaryota</taxon>
        <taxon>Sar</taxon>
        <taxon>Stramenopiles</taxon>
        <taxon>Oomycota</taxon>
        <taxon>Peronosporomycetes</taxon>
        <taxon>Peronosporales</taxon>
        <taxon>Peronosporaceae</taxon>
        <taxon>Phytophthora</taxon>
    </lineage>
</organism>
<dbReference type="AlphaFoldDB" id="A0A6A3D8I5"/>
<gene>
    <name evidence="7" type="ORF">PF002_g32214</name>
    <name evidence="6" type="ORF">PF005_g32131</name>
    <name evidence="5" type="ORF">PF006_g31990</name>
    <name evidence="4" type="ORF">PF007_g31698</name>
    <name evidence="1" type="ORF">PF009_g31948</name>
    <name evidence="3" type="ORF">PF010_g32028</name>
    <name evidence="2" type="ORF">PF011_g31242</name>
</gene>
<evidence type="ECO:0000313" key="10">
    <source>
        <dbReference type="Proteomes" id="UP000440367"/>
    </source>
</evidence>
<dbReference type="EMBL" id="QXGB01007407">
    <property type="protein sequence ID" value="KAE9159198.1"/>
    <property type="molecule type" value="Genomic_DNA"/>
</dbReference>
<dbReference type="EMBL" id="QXGD01006878">
    <property type="protein sequence ID" value="KAE9162046.1"/>
    <property type="molecule type" value="Genomic_DNA"/>
</dbReference>
<sequence length="45" mass="4816">MQLWALPAPLSSIEPMSVKPPMLSVRVLNVSLSFSVAHDMSGGSF</sequence>
<dbReference type="EMBL" id="QXGF01006734">
    <property type="protein sequence ID" value="KAE8917732.1"/>
    <property type="molecule type" value="Genomic_DNA"/>
</dbReference>
<evidence type="ECO:0000313" key="7">
    <source>
        <dbReference type="EMBL" id="KAE9162046.1"/>
    </source>
</evidence>
<dbReference type="EMBL" id="QXFX01008325">
    <property type="protein sequence ID" value="KAE9055771.1"/>
    <property type="molecule type" value="Genomic_DNA"/>
</dbReference>
<evidence type="ECO:0000313" key="12">
    <source>
        <dbReference type="Proteomes" id="UP000441208"/>
    </source>
</evidence>
<comment type="caution">
    <text evidence="1">The sequence shown here is derived from an EMBL/GenBank/DDBJ whole genome shotgun (WGS) entry which is preliminary data.</text>
</comment>
<evidence type="ECO:0000313" key="9">
    <source>
        <dbReference type="Proteomes" id="UP000433483"/>
    </source>
</evidence>
<reference evidence="8 9" key="1">
    <citation type="submission" date="2018-08" db="EMBL/GenBank/DDBJ databases">
        <title>Genomic investigation of the strawberry pathogen Phytophthora fragariae indicates pathogenicity is determined by transcriptional variation in three key races.</title>
        <authorList>
            <person name="Adams T.M."/>
            <person name="Armitage A.D."/>
            <person name="Sobczyk M.K."/>
            <person name="Bates H.J."/>
            <person name="Dunwell J.M."/>
            <person name="Nellist C.F."/>
            <person name="Harrison R.J."/>
        </authorList>
    </citation>
    <scope>NUCLEOTIDE SEQUENCE [LARGE SCALE GENOMIC DNA]</scope>
    <source>
        <strain evidence="7 10">BC-1</strain>
        <strain evidence="6 9">NOV-27</strain>
        <strain evidence="5 11">NOV-5</strain>
        <strain evidence="4 12">NOV-71</strain>
        <strain evidence="1 8">NOV-9</strain>
        <strain evidence="3 14">ONT-3</strain>
        <strain evidence="2 13">SCRP245</strain>
    </source>
</reference>
<protein>
    <submittedName>
        <fullName evidence="1">Uncharacterized protein</fullName>
    </submittedName>
</protein>
<dbReference type="EMBL" id="QXFW01007409">
    <property type="protein sequence ID" value="KAE8957140.1"/>
    <property type="molecule type" value="Genomic_DNA"/>
</dbReference>
<evidence type="ECO:0000313" key="3">
    <source>
        <dbReference type="EMBL" id="KAE9055771.1"/>
    </source>
</evidence>
<dbReference type="Proteomes" id="UP000429523">
    <property type="component" value="Unassembled WGS sequence"/>
</dbReference>
<evidence type="ECO:0000313" key="5">
    <source>
        <dbReference type="EMBL" id="KAE9059040.1"/>
    </source>
</evidence>
<evidence type="ECO:0000313" key="1">
    <source>
        <dbReference type="EMBL" id="KAE8917732.1"/>
    </source>
</evidence>
<evidence type="ECO:0000313" key="14">
    <source>
        <dbReference type="Proteomes" id="UP000488956"/>
    </source>
</evidence>
<evidence type="ECO:0000313" key="6">
    <source>
        <dbReference type="EMBL" id="KAE9159198.1"/>
    </source>
</evidence>
<evidence type="ECO:0000313" key="8">
    <source>
        <dbReference type="Proteomes" id="UP000429523"/>
    </source>
</evidence>
<dbReference type="EMBL" id="QXGA01007963">
    <property type="protein sequence ID" value="KAE9059040.1"/>
    <property type="molecule type" value="Genomic_DNA"/>
</dbReference>
<dbReference type="OrthoDB" id="10537553at2759"/>
<evidence type="ECO:0000313" key="11">
    <source>
        <dbReference type="Proteomes" id="UP000440732"/>
    </source>
</evidence>
<dbReference type="Proteomes" id="UP000460718">
    <property type="component" value="Unassembled WGS sequence"/>
</dbReference>
<dbReference type="Proteomes" id="UP000440732">
    <property type="component" value="Unassembled WGS sequence"/>
</dbReference>
<dbReference type="EMBL" id="QXFZ01007227">
    <property type="protein sequence ID" value="KAE9057277.1"/>
    <property type="molecule type" value="Genomic_DNA"/>
</dbReference>
<name>A0A6A3D8I5_9STRA</name>
<proteinExistence type="predicted"/>
<evidence type="ECO:0000313" key="2">
    <source>
        <dbReference type="EMBL" id="KAE8957140.1"/>
    </source>
</evidence>